<keyword evidence="3" id="KW-1185">Reference proteome</keyword>
<comment type="caution">
    <text evidence="2">The sequence shown here is derived from an EMBL/GenBank/DDBJ whole genome shotgun (WGS) entry which is preliminary data.</text>
</comment>
<evidence type="ECO:0000256" key="1">
    <source>
        <dbReference type="SAM" id="SignalP"/>
    </source>
</evidence>
<evidence type="ECO:0000313" key="3">
    <source>
        <dbReference type="Proteomes" id="UP001151309"/>
    </source>
</evidence>
<accession>A0A9X3QVZ1</accession>
<gene>
    <name evidence="2" type="ORF">O9X94_23375</name>
</gene>
<feature type="signal peptide" evidence="1">
    <location>
        <begin position="1"/>
        <end position="23"/>
    </location>
</feature>
<organism evidence="2 3">
    <name type="scientific">Agrobacterium leguminum</name>
    <dbReference type="NCBI Taxonomy" id="2792015"/>
    <lineage>
        <taxon>Bacteria</taxon>
        <taxon>Pseudomonadati</taxon>
        <taxon>Pseudomonadota</taxon>
        <taxon>Alphaproteobacteria</taxon>
        <taxon>Hyphomicrobiales</taxon>
        <taxon>Rhizobiaceae</taxon>
        <taxon>Rhizobium/Agrobacterium group</taxon>
        <taxon>Agrobacterium</taxon>
    </lineage>
</organism>
<feature type="chain" id="PRO_5040842462" description="DUF3617 family protein" evidence="1">
    <location>
        <begin position="24"/>
        <end position="117"/>
    </location>
</feature>
<proteinExistence type="predicted"/>
<sequence>MKPAPLPLFALLVAPLLSAEAQANEASIIGSWRGKYAESCAAVKEESTEDFLKIGRKQIARYEGTCEITHHNKQKDTHVLQILCETEGETVRDTLKITPAGNDRINVEGAGIYERCK</sequence>
<dbReference type="Proteomes" id="UP001151309">
    <property type="component" value="Unassembled WGS sequence"/>
</dbReference>
<evidence type="ECO:0008006" key="4">
    <source>
        <dbReference type="Google" id="ProtNLM"/>
    </source>
</evidence>
<evidence type="ECO:0000313" key="2">
    <source>
        <dbReference type="EMBL" id="MCZ7912278.1"/>
    </source>
</evidence>
<dbReference type="RefSeq" id="WP_269832750.1">
    <property type="nucleotide sequence ID" value="NZ_JAPZLT010000016.1"/>
</dbReference>
<keyword evidence="1" id="KW-0732">Signal</keyword>
<dbReference type="EMBL" id="JAPZLT010000016">
    <property type="protein sequence ID" value="MCZ7912278.1"/>
    <property type="molecule type" value="Genomic_DNA"/>
</dbReference>
<name>A0A9X3QVZ1_9HYPH</name>
<reference evidence="2" key="1">
    <citation type="submission" date="2022-12" db="EMBL/GenBank/DDBJ databases">
        <title>Draft genome sequences of 22 rhizogenic Agrobacterium biovar 1 strains, the causative agent of hairy root disease.</title>
        <authorList>
            <person name="Kim N."/>
            <person name="Vargas P."/>
            <person name="Rediers H."/>
        </authorList>
    </citation>
    <scope>NUCLEOTIDE SEQUENCE</scope>
    <source>
        <strain evidence="2">ST07.17.026</strain>
    </source>
</reference>
<dbReference type="AlphaFoldDB" id="A0A9X3QVZ1"/>
<protein>
    <recommendedName>
        <fullName evidence="4">DUF3617 family protein</fullName>
    </recommendedName>
</protein>